<comment type="caution">
    <text evidence="2">The sequence shown here is derived from an EMBL/GenBank/DDBJ whole genome shotgun (WGS) entry which is preliminary data.</text>
</comment>
<organism evidence="2 3">
    <name type="scientific">Stigmatella ashevillensis</name>
    <dbReference type="NCBI Taxonomy" id="2995309"/>
    <lineage>
        <taxon>Bacteria</taxon>
        <taxon>Pseudomonadati</taxon>
        <taxon>Myxococcota</taxon>
        <taxon>Myxococcia</taxon>
        <taxon>Myxococcales</taxon>
        <taxon>Cystobacterineae</taxon>
        <taxon>Archangiaceae</taxon>
        <taxon>Stigmatella</taxon>
    </lineage>
</organism>
<keyword evidence="1" id="KW-0812">Transmembrane</keyword>
<gene>
    <name evidence="2" type="ORF">POL68_28165</name>
</gene>
<protein>
    <submittedName>
        <fullName evidence="2">Uncharacterized protein</fullName>
    </submittedName>
</protein>
<keyword evidence="1" id="KW-1133">Transmembrane helix</keyword>
<reference evidence="2 3" key="1">
    <citation type="submission" date="2022-11" db="EMBL/GenBank/DDBJ databases">
        <title>Minimal conservation of predation-associated metabolite biosynthetic gene clusters underscores biosynthetic potential of Myxococcota including descriptions for ten novel species: Archangium lansinium sp. nov., Myxococcus landrumus sp. nov., Nannocystis bai.</title>
        <authorList>
            <person name="Ahearne A."/>
            <person name="Stevens C."/>
            <person name="Dowd S."/>
        </authorList>
    </citation>
    <scope>NUCLEOTIDE SEQUENCE [LARGE SCALE GENOMIC DNA]</scope>
    <source>
        <strain evidence="2 3">NCWAL01</strain>
    </source>
</reference>
<evidence type="ECO:0000313" key="3">
    <source>
        <dbReference type="Proteomes" id="UP001221838"/>
    </source>
</evidence>
<dbReference type="Proteomes" id="UP001221838">
    <property type="component" value="Unassembled WGS sequence"/>
</dbReference>
<dbReference type="RefSeq" id="WP_272142480.1">
    <property type="nucleotide sequence ID" value="NZ_JAQNDM010000002.1"/>
</dbReference>
<name>A0ABT5DFT9_9BACT</name>
<proteinExistence type="predicted"/>
<accession>A0ABT5DFT9</accession>
<sequence>MKKIDSTTLIIRGIALAGILLFGIASTRALPTLYRASNAAAPQDSHLVPISLLEQTTLLILCLGSVAFFIWLLRRPLHPSPQALTTGTASR</sequence>
<feature type="transmembrane region" description="Helical" evidence="1">
    <location>
        <begin position="53"/>
        <end position="73"/>
    </location>
</feature>
<dbReference type="EMBL" id="JAQNDM010000002">
    <property type="protein sequence ID" value="MDC0712371.1"/>
    <property type="molecule type" value="Genomic_DNA"/>
</dbReference>
<keyword evidence="1" id="KW-0472">Membrane</keyword>
<evidence type="ECO:0000313" key="2">
    <source>
        <dbReference type="EMBL" id="MDC0712371.1"/>
    </source>
</evidence>
<evidence type="ECO:0000256" key="1">
    <source>
        <dbReference type="SAM" id="Phobius"/>
    </source>
</evidence>
<keyword evidence="3" id="KW-1185">Reference proteome</keyword>